<accession>F3GRL3</accession>
<proteinExistence type="predicted"/>
<dbReference type="AlphaFoldDB" id="F3GRL3"/>
<comment type="caution">
    <text evidence="1">The sequence shown here is derived from an EMBL/GenBank/DDBJ whole genome shotgun (WGS) entry which is preliminary data.</text>
</comment>
<reference evidence="1 2" key="1">
    <citation type="journal article" date="2011" name="PLoS Pathog.">
        <title>Dynamic evolution of pathogenicity revealed by sequencing and comparative genomics of 19 Pseudomonas syringae isolates.</title>
        <authorList>
            <person name="Baltrus D.A."/>
            <person name="Nishimura M.T."/>
            <person name="Romanchuk A."/>
            <person name="Chang J.H."/>
            <person name="Mukhtar M.S."/>
            <person name="Cherkis K."/>
            <person name="Roach J."/>
            <person name="Grant S.R."/>
            <person name="Jones C.D."/>
            <person name="Dangl J.L."/>
        </authorList>
    </citation>
    <scope>NUCLEOTIDE SEQUENCE [LARGE SCALE GENOMIC DNA]</scope>
    <source>
        <strain evidence="1 2">1704B</strain>
    </source>
</reference>
<dbReference type="Proteomes" id="UP000004986">
    <property type="component" value="Unassembled WGS sequence"/>
</dbReference>
<keyword evidence="2" id="KW-1185">Reference proteome</keyword>
<protein>
    <submittedName>
        <fullName evidence="1">Uncharacterized protein</fullName>
    </submittedName>
</protein>
<dbReference type="EMBL" id="AEAI01004625">
    <property type="protein sequence ID" value="EGH49716.1"/>
    <property type="molecule type" value="Genomic_DNA"/>
</dbReference>
<feature type="non-terminal residue" evidence="1">
    <location>
        <position position="1"/>
    </location>
</feature>
<evidence type="ECO:0000313" key="1">
    <source>
        <dbReference type="EMBL" id="EGH49716.1"/>
    </source>
</evidence>
<evidence type="ECO:0000313" key="2">
    <source>
        <dbReference type="Proteomes" id="UP000004986"/>
    </source>
</evidence>
<sequence>RMGNAADFRNAQFKACLVASEVIADQLAVPVAEEISSM</sequence>
<name>F3GRL3_PSESJ</name>
<gene>
    <name evidence="1" type="ORF">PSYPI_47918</name>
</gene>
<organism evidence="1 2">
    <name type="scientific">Pseudomonas syringae pv. pisi str. 1704B</name>
    <dbReference type="NCBI Taxonomy" id="629263"/>
    <lineage>
        <taxon>Bacteria</taxon>
        <taxon>Pseudomonadati</taxon>
        <taxon>Pseudomonadota</taxon>
        <taxon>Gammaproteobacteria</taxon>
        <taxon>Pseudomonadales</taxon>
        <taxon>Pseudomonadaceae</taxon>
        <taxon>Pseudomonas</taxon>
        <taxon>Pseudomonas syringae</taxon>
    </lineage>
</organism>
<feature type="non-terminal residue" evidence="1">
    <location>
        <position position="38"/>
    </location>
</feature>